<dbReference type="GO" id="GO:0005634">
    <property type="term" value="C:nucleus"/>
    <property type="evidence" value="ECO:0007669"/>
    <property type="project" value="TreeGrafter"/>
</dbReference>
<dbReference type="PANTHER" id="PTHR23098">
    <property type="entry name" value="AGAP001331-PA-RELATED"/>
    <property type="match status" value="1"/>
</dbReference>
<comment type="caution">
    <text evidence="2">The sequence shown here is derived from an EMBL/GenBank/DDBJ whole genome shotgun (WGS) entry which is preliminary data.</text>
</comment>
<accession>A0AAV7PD17</accession>
<keyword evidence="3" id="KW-1185">Reference proteome</keyword>
<proteinExistence type="predicted"/>
<dbReference type="Pfam" id="PF13873">
    <property type="entry name" value="Myb_DNA-bind_5"/>
    <property type="match status" value="1"/>
</dbReference>
<name>A0AAV7PD17_PLEWA</name>
<organism evidence="2 3">
    <name type="scientific">Pleurodeles waltl</name>
    <name type="common">Iberian ribbed newt</name>
    <dbReference type="NCBI Taxonomy" id="8319"/>
    <lineage>
        <taxon>Eukaryota</taxon>
        <taxon>Metazoa</taxon>
        <taxon>Chordata</taxon>
        <taxon>Craniata</taxon>
        <taxon>Vertebrata</taxon>
        <taxon>Euteleostomi</taxon>
        <taxon>Amphibia</taxon>
        <taxon>Batrachia</taxon>
        <taxon>Caudata</taxon>
        <taxon>Salamandroidea</taxon>
        <taxon>Salamandridae</taxon>
        <taxon>Pleurodelinae</taxon>
        <taxon>Pleurodeles</taxon>
    </lineage>
</organism>
<dbReference type="AlphaFoldDB" id="A0AAV7PD17"/>
<dbReference type="EMBL" id="JANPWB010000011">
    <property type="protein sequence ID" value="KAJ1126216.1"/>
    <property type="molecule type" value="Genomic_DNA"/>
</dbReference>
<evidence type="ECO:0000259" key="1">
    <source>
        <dbReference type="Pfam" id="PF13873"/>
    </source>
</evidence>
<evidence type="ECO:0000313" key="3">
    <source>
        <dbReference type="Proteomes" id="UP001066276"/>
    </source>
</evidence>
<dbReference type="InterPro" id="IPR028002">
    <property type="entry name" value="Myb_DNA-bind_5"/>
</dbReference>
<dbReference type="Proteomes" id="UP001066276">
    <property type="component" value="Chromosome 7"/>
</dbReference>
<reference evidence="2" key="1">
    <citation type="journal article" date="2022" name="bioRxiv">
        <title>Sequencing and chromosome-scale assembly of the giantPleurodeles waltlgenome.</title>
        <authorList>
            <person name="Brown T."/>
            <person name="Elewa A."/>
            <person name="Iarovenko S."/>
            <person name="Subramanian E."/>
            <person name="Araus A.J."/>
            <person name="Petzold A."/>
            <person name="Susuki M."/>
            <person name="Suzuki K.-i.T."/>
            <person name="Hayashi T."/>
            <person name="Toyoda A."/>
            <person name="Oliveira C."/>
            <person name="Osipova E."/>
            <person name="Leigh N.D."/>
            <person name="Simon A."/>
            <person name="Yun M.H."/>
        </authorList>
    </citation>
    <scope>NUCLEOTIDE SEQUENCE</scope>
    <source>
        <strain evidence="2">20211129_DDA</strain>
        <tissue evidence="2">Liver</tissue>
    </source>
</reference>
<feature type="domain" description="Myb/SANT-like DNA-binding" evidence="1">
    <location>
        <begin position="64"/>
        <end position="107"/>
    </location>
</feature>
<protein>
    <recommendedName>
        <fullName evidence="1">Myb/SANT-like DNA-binding domain-containing protein</fullName>
    </recommendedName>
</protein>
<sequence length="162" mass="18196">MKISCGAQELQRGPWSCADDVPRQSLSRQEEHQRALANANQTRRGLIEKKGTSKVQETRPLEGILGREAIWQQIIDKINSVAEVRRTVIECKKRWHDCKRRTKEKMAWNRKAALQTGGGSPAHQEALDHMEEMVAAVIPEEIVRGIQGQDSARLPGDNTHAG</sequence>
<evidence type="ECO:0000313" key="2">
    <source>
        <dbReference type="EMBL" id="KAJ1126216.1"/>
    </source>
</evidence>
<dbReference type="PANTHER" id="PTHR23098:SF23">
    <property type="entry name" value="MYB-RELATED TRANSCRIPTION FACTOR, PARTNER OF PROFILIN-LIKE ISOFORM X2-RELATED"/>
    <property type="match status" value="1"/>
</dbReference>
<gene>
    <name evidence="2" type="ORF">NDU88_004624</name>
</gene>